<keyword evidence="1" id="KW-0812">Transmembrane</keyword>
<proteinExistence type="predicted"/>
<evidence type="ECO:0000313" key="2">
    <source>
        <dbReference type="EMBL" id="MCO5977629.1"/>
    </source>
</evidence>
<dbReference type="InterPro" id="IPR032820">
    <property type="entry name" value="ATPase_put"/>
</dbReference>
<gene>
    <name evidence="2" type="ORF">M0L44_13050</name>
</gene>
<dbReference type="Pfam" id="PF09527">
    <property type="entry name" value="ATPase_gene1"/>
    <property type="match status" value="1"/>
</dbReference>
<comment type="caution">
    <text evidence="2">The sequence shown here is derived from an EMBL/GenBank/DDBJ whole genome shotgun (WGS) entry which is preliminary data.</text>
</comment>
<organism evidence="2 3">
    <name type="scientific">Ideonella oryzae</name>
    <dbReference type="NCBI Taxonomy" id="2937441"/>
    <lineage>
        <taxon>Bacteria</taxon>
        <taxon>Pseudomonadati</taxon>
        <taxon>Pseudomonadota</taxon>
        <taxon>Betaproteobacteria</taxon>
        <taxon>Burkholderiales</taxon>
        <taxon>Sphaerotilaceae</taxon>
        <taxon>Ideonella</taxon>
    </lineage>
</organism>
<dbReference type="EMBL" id="JAMXMC010000007">
    <property type="protein sequence ID" value="MCO5977629.1"/>
    <property type="molecule type" value="Genomic_DNA"/>
</dbReference>
<feature type="transmembrane region" description="Helical" evidence="1">
    <location>
        <begin position="68"/>
        <end position="88"/>
    </location>
</feature>
<keyword evidence="3" id="KW-1185">Reference proteome</keyword>
<evidence type="ECO:0000256" key="1">
    <source>
        <dbReference type="SAM" id="Phobius"/>
    </source>
</evidence>
<dbReference type="RefSeq" id="WP_252770130.1">
    <property type="nucleotide sequence ID" value="NZ_JAMXMC010000007.1"/>
</dbReference>
<feature type="transmembrane region" description="Helical" evidence="1">
    <location>
        <begin position="27"/>
        <end position="48"/>
    </location>
</feature>
<protein>
    <submittedName>
        <fullName evidence="2">AtpZ/AtpI family protein</fullName>
    </submittedName>
</protein>
<keyword evidence="1" id="KW-0472">Membrane</keyword>
<accession>A0ABT1BNW4</accession>
<evidence type="ECO:0000313" key="3">
    <source>
        <dbReference type="Proteomes" id="UP001204851"/>
    </source>
</evidence>
<name>A0ABT1BNW4_9BURK</name>
<keyword evidence="1" id="KW-1133">Transmembrane helix</keyword>
<dbReference type="Proteomes" id="UP001204851">
    <property type="component" value="Unassembled WGS sequence"/>
</dbReference>
<reference evidence="2 3" key="1">
    <citation type="submission" date="2022-06" db="EMBL/GenBank/DDBJ databases">
        <title>Ideonella sp. NS12-5 Genome sequencing and assembly.</title>
        <authorList>
            <person name="Jung Y."/>
        </authorList>
    </citation>
    <scope>NUCLEOTIDE SEQUENCE [LARGE SCALE GENOMIC DNA]</scope>
    <source>
        <strain evidence="2 3">NS12-5</strain>
    </source>
</reference>
<sequence>MSDQPSPDPMRRNAERQLGRLTRARQAGFLGLLVTGGTAGLLLCVPLVGGAYLGRWLDSLSAGYSVRWTVNLILLGLAVGVGNVVWFFRSHGR</sequence>